<evidence type="ECO:0000256" key="2">
    <source>
        <dbReference type="ARBA" id="ARBA00022670"/>
    </source>
</evidence>
<dbReference type="InterPro" id="IPR000064">
    <property type="entry name" value="NLP_P60_dom"/>
</dbReference>
<keyword evidence="4" id="KW-0788">Thiol protease</keyword>
<dbReference type="PANTHER" id="PTHR47053:SF1">
    <property type="entry name" value="MUREIN DD-ENDOPEPTIDASE MEPH-RELATED"/>
    <property type="match status" value="1"/>
</dbReference>
<dbReference type="Gene3D" id="3.90.1720.10">
    <property type="entry name" value="endopeptidase domain like (from Nostoc punctiforme)"/>
    <property type="match status" value="1"/>
</dbReference>
<evidence type="ECO:0000313" key="7">
    <source>
        <dbReference type="EMBL" id="CAB4873106.1"/>
    </source>
</evidence>
<proteinExistence type="inferred from homology"/>
<name>A0A6J7PXP4_9ZZZZ</name>
<evidence type="ECO:0000256" key="3">
    <source>
        <dbReference type="ARBA" id="ARBA00022801"/>
    </source>
</evidence>
<protein>
    <submittedName>
        <fullName evidence="8">Unannotated protein</fullName>
    </submittedName>
</protein>
<organism evidence="8">
    <name type="scientific">freshwater metagenome</name>
    <dbReference type="NCBI Taxonomy" id="449393"/>
    <lineage>
        <taxon>unclassified sequences</taxon>
        <taxon>metagenomes</taxon>
        <taxon>ecological metagenomes</taxon>
    </lineage>
</organism>
<dbReference type="GO" id="GO:0006508">
    <property type="term" value="P:proteolysis"/>
    <property type="evidence" value="ECO:0007669"/>
    <property type="project" value="UniProtKB-KW"/>
</dbReference>
<dbReference type="EMBL" id="CAFBLT010000001">
    <property type="protein sequence ID" value="CAB4873106.1"/>
    <property type="molecule type" value="Genomic_DNA"/>
</dbReference>
<dbReference type="InterPro" id="IPR038765">
    <property type="entry name" value="Papain-like_cys_pep_sf"/>
</dbReference>
<reference evidence="8" key="1">
    <citation type="submission" date="2020-05" db="EMBL/GenBank/DDBJ databases">
        <authorList>
            <person name="Chiriac C."/>
            <person name="Salcher M."/>
            <person name="Ghai R."/>
            <person name="Kavagutti S V."/>
        </authorList>
    </citation>
    <scope>NUCLEOTIDE SEQUENCE</scope>
</reference>
<feature type="compositionally biased region" description="Low complexity" evidence="5">
    <location>
        <begin position="35"/>
        <end position="49"/>
    </location>
</feature>
<dbReference type="SUPFAM" id="SSF54001">
    <property type="entry name" value="Cysteine proteinases"/>
    <property type="match status" value="1"/>
</dbReference>
<sequence length="385" mass="40452">MVTNRRAISTSPWLKSVGVILGTMALLGSVPAISSGATSQGSSGTISTTEPPASPKTPTQPSPLVYPKQQASDLLKTVRDLTTSLDQLGNQYQINKAKATASEQALNQATALLASTESDYTSLAHEASALAASIYVSRTPARNELSRFLSNQTAVTSQNTGVYNKIGLSNLEVKITAVNELRKHRQHAAETAAAQVKVATDARDAAAQALATAQVTQSRLLSTLSSQDPDVLNAIHDLQAVGDSSIQALMNSGSLMLRQGVENPPAVLASASTALAFLLGQLGKPYLWGGNGPESFDCSGLVQQAWAAAGVSLPRVAEEQYNTTIPISFSDLQPGDLVFFEEPVGHVGIYIGNGSMIDAPYTGAVIQIDSIFWKNLDGFGRVKAN</sequence>
<feature type="domain" description="NlpC/P60" evidence="6">
    <location>
        <begin position="268"/>
        <end position="385"/>
    </location>
</feature>
<dbReference type="PANTHER" id="PTHR47053">
    <property type="entry name" value="MUREIN DD-ENDOPEPTIDASE MEPH-RELATED"/>
    <property type="match status" value="1"/>
</dbReference>
<evidence type="ECO:0000259" key="6">
    <source>
        <dbReference type="PROSITE" id="PS51935"/>
    </source>
</evidence>
<evidence type="ECO:0000313" key="8">
    <source>
        <dbReference type="EMBL" id="CAB5008063.1"/>
    </source>
</evidence>
<evidence type="ECO:0000256" key="1">
    <source>
        <dbReference type="ARBA" id="ARBA00007074"/>
    </source>
</evidence>
<gene>
    <name evidence="7" type="ORF">UFOPK3427_00937</name>
    <name evidence="8" type="ORF">UFOPK4112_00148</name>
</gene>
<dbReference type="GO" id="GO:0008234">
    <property type="term" value="F:cysteine-type peptidase activity"/>
    <property type="evidence" value="ECO:0007669"/>
    <property type="project" value="UniProtKB-KW"/>
</dbReference>
<accession>A0A6J7PXP4</accession>
<evidence type="ECO:0000256" key="4">
    <source>
        <dbReference type="ARBA" id="ARBA00022807"/>
    </source>
</evidence>
<feature type="compositionally biased region" description="Pro residues" evidence="5">
    <location>
        <begin position="52"/>
        <end position="61"/>
    </location>
</feature>
<dbReference type="PROSITE" id="PS51935">
    <property type="entry name" value="NLPC_P60"/>
    <property type="match status" value="1"/>
</dbReference>
<comment type="similarity">
    <text evidence="1">Belongs to the peptidase C40 family.</text>
</comment>
<dbReference type="EMBL" id="CAFBPM010000001">
    <property type="protein sequence ID" value="CAB5008063.1"/>
    <property type="molecule type" value="Genomic_DNA"/>
</dbReference>
<dbReference type="Pfam" id="PF00877">
    <property type="entry name" value="NLPC_P60"/>
    <property type="match status" value="1"/>
</dbReference>
<keyword evidence="3" id="KW-0378">Hydrolase</keyword>
<dbReference type="InterPro" id="IPR051202">
    <property type="entry name" value="Peptidase_C40"/>
</dbReference>
<dbReference type="AlphaFoldDB" id="A0A6J7PXP4"/>
<feature type="region of interest" description="Disordered" evidence="5">
    <location>
        <begin position="35"/>
        <end position="64"/>
    </location>
</feature>
<evidence type="ECO:0000256" key="5">
    <source>
        <dbReference type="SAM" id="MobiDB-lite"/>
    </source>
</evidence>
<keyword evidence="2" id="KW-0645">Protease</keyword>